<comment type="caution">
    <text evidence="3">The sequence shown here is derived from an EMBL/GenBank/DDBJ whole genome shotgun (WGS) entry which is preliminary data.</text>
</comment>
<evidence type="ECO:0000259" key="2">
    <source>
        <dbReference type="SMART" id="SM00960"/>
    </source>
</evidence>
<dbReference type="Gene3D" id="3.30.450.30">
    <property type="entry name" value="Dynein light chain 2a, cytoplasmic"/>
    <property type="match status" value="1"/>
</dbReference>
<dbReference type="SMART" id="SM00960">
    <property type="entry name" value="Robl_LC7"/>
    <property type="match status" value="1"/>
</dbReference>
<evidence type="ECO:0000313" key="3">
    <source>
        <dbReference type="EMBL" id="MBB4777121.1"/>
    </source>
</evidence>
<name>A0A7W7IHM3_9ACTN</name>
<proteinExistence type="predicted"/>
<reference evidence="3 4" key="1">
    <citation type="submission" date="2020-08" db="EMBL/GenBank/DDBJ databases">
        <title>Sequencing the genomes of 1000 actinobacteria strains.</title>
        <authorList>
            <person name="Klenk H.-P."/>
        </authorList>
    </citation>
    <scope>NUCLEOTIDE SEQUENCE [LARGE SCALE GENOMIC DNA]</scope>
    <source>
        <strain evidence="3 4">DSM 44772</strain>
    </source>
</reference>
<organism evidence="3 4">
    <name type="scientific">Actinomadura livida</name>
    <dbReference type="NCBI Taxonomy" id="79909"/>
    <lineage>
        <taxon>Bacteria</taxon>
        <taxon>Bacillati</taxon>
        <taxon>Actinomycetota</taxon>
        <taxon>Actinomycetes</taxon>
        <taxon>Streptosporangiales</taxon>
        <taxon>Thermomonosporaceae</taxon>
        <taxon>Actinomadura</taxon>
    </lineage>
</organism>
<dbReference type="PANTHER" id="PTHR36222:SF1">
    <property type="entry name" value="SERINE PROTEASE INHIBITOR RV3364C"/>
    <property type="match status" value="1"/>
</dbReference>
<dbReference type="Proteomes" id="UP000549343">
    <property type="component" value="Unassembled WGS sequence"/>
</dbReference>
<dbReference type="InterPro" id="IPR004942">
    <property type="entry name" value="Roadblock/LAMTOR2_dom"/>
</dbReference>
<accession>A0A7W7IHM3</accession>
<evidence type="ECO:0000256" key="1">
    <source>
        <dbReference type="SAM" id="MobiDB-lite"/>
    </source>
</evidence>
<feature type="region of interest" description="Disordered" evidence="1">
    <location>
        <begin position="132"/>
        <end position="153"/>
    </location>
</feature>
<dbReference type="InterPro" id="IPR053141">
    <property type="entry name" value="Mycobact_SerProt_Inhib_Rv3364c"/>
</dbReference>
<sequence length="153" mass="15824">MMHHTATGELNWLLNDFAGRVTAVRQAVILSRDGLAIAASTDLGREDAEHLSALASGVQSLARGAGRHFAGGNVRQTIIEMDALLLFVTAAGDGTCLAVLADAEADAGLVAYEMAVLVKRVGQHLQASPRFGAEHETAGEGFGSAGGTSPRSR</sequence>
<dbReference type="EMBL" id="JACHMV010000001">
    <property type="protein sequence ID" value="MBB4777121.1"/>
    <property type="molecule type" value="Genomic_DNA"/>
</dbReference>
<dbReference type="Pfam" id="PF03259">
    <property type="entry name" value="Robl_LC7"/>
    <property type="match status" value="1"/>
</dbReference>
<evidence type="ECO:0000313" key="4">
    <source>
        <dbReference type="Proteomes" id="UP000549343"/>
    </source>
</evidence>
<dbReference type="PANTHER" id="PTHR36222">
    <property type="entry name" value="SERINE PROTEASE INHIBITOR RV3364C"/>
    <property type="match status" value="1"/>
</dbReference>
<protein>
    <submittedName>
        <fullName evidence="3">Putative regulator of Ras-like GTPase activity (Roadblock/LC7/MglB family)</fullName>
    </submittedName>
</protein>
<gene>
    <name evidence="3" type="ORF">F4557_005539</name>
</gene>
<feature type="domain" description="Roadblock/LAMTOR2" evidence="2">
    <location>
        <begin position="11"/>
        <end position="101"/>
    </location>
</feature>
<dbReference type="SUPFAM" id="SSF103196">
    <property type="entry name" value="Roadblock/LC7 domain"/>
    <property type="match status" value="1"/>
</dbReference>
<dbReference type="AlphaFoldDB" id="A0A7W7IHM3"/>